<dbReference type="PROSITE" id="PS51898">
    <property type="entry name" value="TYR_RECOMBINASE"/>
    <property type="match status" value="1"/>
</dbReference>
<feature type="transmembrane region" description="Helical" evidence="2">
    <location>
        <begin position="334"/>
        <end position="354"/>
    </location>
</feature>
<dbReference type="Pfam" id="PF00589">
    <property type="entry name" value="Phage_integrase"/>
    <property type="match status" value="1"/>
</dbReference>
<evidence type="ECO:0000256" key="1">
    <source>
        <dbReference type="ARBA" id="ARBA00023172"/>
    </source>
</evidence>
<dbReference type="SUPFAM" id="SSF56349">
    <property type="entry name" value="DNA breaking-rejoining enzymes"/>
    <property type="match status" value="1"/>
</dbReference>
<sequence length="419" mass="47787">MGERRTSLSDVITLKRYRDLLKTAAKIENREESLTIFFLLLMLGRVGLRVGEVIHMTEDWYHADRSVIIIPEHLDCECGLCRHYADKLAENNEDMTSEEALDEYWRPKGGHRHVPIQTERARQIIELYFRIVPYTTISYSTVLRRLKKVAELTDGVDASSTYPHMLRATAATHYAWAGVRGPALDTIFGWLDEKTKEHYVKKTACRASRELARVRGTAPKDEFELRENPPGYTGLRPDAQSALITVDTWTPQTRVNKHPRYRDDEEWLQEKITRYCDDDATRHKATLNVVKPLWIAWSTAVDGIVERLSTPIAKWWDSRIGIYPSDVLKRSKPVAAFSFFVFGTLLLAWFGLALRSNGFVIDPWSSTYQVSRQSLVALMIATYWLAIEMSLSASRTTTGSQLPTAEAVGLSVDSRSADQ</sequence>
<dbReference type="InterPro" id="IPR002104">
    <property type="entry name" value="Integrase_catalytic"/>
</dbReference>
<keyword evidence="2" id="KW-0812">Transmembrane</keyword>
<dbReference type="AlphaFoldDB" id="A0ABD6CUS8"/>
<proteinExistence type="predicted"/>
<evidence type="ECO:0000313" key="4">
    <source>
        <dbReference type="EMBL" id="MFD1632899.1"/>
    </source>
</evidence>
<dbReference type="InterPro" id="IPR011010">
    <property type="entry name" value="DNA_brk_join_enz"/>
</dbReference>
<keyword evidence="2" id="KW-0472">Membrane</keyword>
<dbReference type="Proteomes" id="UP001597075">
    <property type="component" value="Unassembled WGS sequence"/>
</dbReference>
<organism evidence="4 5">
    <name type="scientific">Haloplanus ruber</name>
    <dbReference type="NCBI Taxonomy" id="869892"/>
    <lineage>
        <taxon>Archaea</taxon>
        <taxon>Methanobacteriati</taxon>
        <taxon>Methanobacteriota</taxon>
        <taxon>Stenosarchaea group</taxon>
        <taxon>Halobacteria</taxon>
        <taxon>Halobacteriales</taxon>
        <taxon>Haloferacaceae</taxon>
        <taxon>Haloplanus</taxon>
    </lineage>
</organism>
<keyword evidence="2" id="KW-1133">Transmembrane helix</keyword>
<dbReference type="Gene3D" id="1.10.443.10">
    <property type="entry name" value="Intergrase catalytic core"/>
    <property type="match status" value="1"/>
</dbReference>
<comment type="caution">
    <text evidence="4">The sequence shown here is derived from an EMBL/GenBank/DDBJ whole genome shotgun (WGS) entry which is preliminary data.</text>
</comment>
<keyword evidence="1" id="KW-0233">DNA recombination</keyword>
<dbReference type="EMBL" id="JBHUDL010000005">
    <property type="protein sequence ID" value="MFD1632899.1"/>
    <property type="molecule type" value="Genomic_DNA"/>
</dbReference>
<gene>
    <name evidence="4" type="ORF">ACFSBJ_03995</name>
</gene>
<keyword evidence="5" id="KW-1185">Reference proteome</keyword>
<evidence type="ECO:0000256" key="2">
    <source>
        <dbReference type="SAM" id="Phobius"/>
    </source>
</evidence>
<name>A0ABD6CUS8_9EURY</name>
<protein>
    <submittedName>
        <fullName evidence="4">Tyrosine-type recombinase/integrase</fullName>
    </submittedName>
</protein>
<reference evidence="4 5" key="1">
    <citation type="journal article" date="2019" name="Int. J. Syst. Evol. Microbiol.">
        <title>The Global Catalogue of Microorganisms (GCM) 10K type strain sequencing project: providing services to taxonomists for standard genome sequencing and annotation.</title>
        <authorList>
            <consortium name="The Broad Institute Genomics Platform"/>
            <consortium name="The Broad Institute Genome Sequencing Center for Infectious Disease"/>
            <person name="Wu L."/>
            <person name="Ma J."/>
        </authorList>
    </citation>
    <scope>NUCLEOTIDE SEQUENCE [LARGE SCALE GENOMIC DNA]</scope>
    <source>
        <strain evidence="4 5">CGMCC 1.10594</strain>
    </source>
</reference>
<dbReference type="GO" id="GO:0006310">
    <property type="term" value="P:DNA recombination"/>
    <property type="evidence" value="ECO:0007669"/>
    <property type="project" value="UniProtKB-KW"/>
</dbReference>
<feature type="transmembrane region" description="Helical" evidence="2">
    <location>
        <begin position="374"/>
        <end position="391"/>
    </location>
</feature>
<accession>A0ABD6CUS8</accession>
<dbReference type="RefSeq" id="WP_256406616.1">
    <property type="nucleotide sequence ID" value="NZ_CP187152.1"/>
</dbReference>
<feature type="domain" description="Tyr recombinase" evidence="3">
    <location>
        <begin position="7"/>
        <end position="213"/>
    </location>
</feature>
<dbReference type="InterPro" id="IPR013762">
    <property type="entry name" value="Integrase-like_cat_sf"/>
</dbReference>
<evidence type="ECO:0000313" key="5">
    <source>
        <dbReference type="Proteomes" id="UP001597075"/>
    </source>
</evidence>
<evidence type="ECO:0000259" key="3">
    <source>
        <dbReference type="PROSITE" id="PS51898"/>
    </source>
</evidence>